<keyword evidence="14" id="KW-1185">Reference proteome</keyword>
<dbReference type="InterPro" id="IPR005543">
    <property type="entry name" value="PASTA_dom"/>
</dbReference>
<evidence type="ECO:0000256" key="6">
    <source>
        <dbReference type="ARBA" id="ARBA00022840"/>
    </source>
</evidence>
<feature type="domain" description="Protein kinase" evidence="11">
    <location>
        <begin position="16"/>
        <end position="277"/>
    </location>
</feature>
<dbReference type="PANTHER" id="PTHR43289:SF34">
    <property type="entry name" value="SERINE_THREONINE-PROTEIN KINASE YBDM-RELATED"/>
    <property type="match status" value="1"/>
</dbReference>
<evidence type="ECO:0000256" key="9">
    <source>
        <dbReference type="SAM" id="MobiDB-lite"/>
    </source>
</evidence>
<feature type="domain" description="PASTA" evidence="12">
    <location>
        <begin position="653"/>
        <end position="712"/>
    </location>
</feature>
<comment type="catalytic activity">
    <reaction evidence="7">
        <text>L-threonyl-[protein] + ATP = O-phospho-L-threonyl-[protein] + ADP + H(+)</text>
        <dbReference type="Rhea" id="RHEA:46608"/>
        <dbReference type="Rhea" id="RHEA-COMP:11060"/>
        <dbReference type="Rhea" id="RHEA-COMP:11605"/>
        <dbReference type="ChEBI" id="CHEBI:15378"/>
        <dbReference type="ChEBI" id="CHEBI:30013"/>
        <dbReference type="ChEBI" id="CHEBI:30616"/>
        <dbReference type="ChEBI" id="CHEBI:61977"/>
        <dbReference type="ChEBI" id="CHEBI:456216"/>
        <dbReference type="EC" id="2.7.11.1"/>
    </reaction>
</comment>
<dbReference type="CDD" id="cd14014">
    <property type="entry name" value="STKc_PknB_like"/>
    <property type="match status" value="1"/>
</dbReference>
<feature type="domain" description="PASTA" evidence="12">
    <location>
        <begin position="447"/>
        <end position="514"/>
    </location>
</feature>
<dbReference type="PANTHER" id="PTHR43289">
    <property type="entry name" value="MITOGEN-ACTIVATED PROTEIN KINASE KINASE KINASE 20-RELATED"/>
    <property type="match status" value="1"/>
</dbReference>
<evidence type="ECO:0000256" key="8">
    <source>
        <dbReference type="ARBA" id="ARBA00048679"/>
    </source>
</evidence>
<evidence type="ECO:0000313" key="14">
    <source>
        <dbReference type="Proteomes" id="UP001501074"/>
    </source>
</evidence>
<keyword evidence="4" id="KW-0547">Nucleotide-binding</keyword>
<reference evidence="14" key="1">
    <citation type="journal article" date="2019" name="Int. J. Syst. Evol. Microbiol.">
        <title>The Global Catalogue of Microorganisms (GCM) 10K type strain sequencing project: providing services to taxonomists for standard genome sequencing and annotation.</title>
        <authorList>
            <consortium name="The Broad Institute Genomics Platform"/>
            <consortium name="The Broad Institute Genome Sequencing Center for Infectious Disease"/>
            <person name="Wu L."/>
            <person name="Ma J."/>
        </authorList>
    </citation>
    <scope>NUCLEOTIDE SEQUENCE [LARGE SCALE GENOMIC DNA]</scope>
    <source>
        <strain evidence="14">JCM 16902</strain>
    </source>
</reference>
<evidence type="ECO:0000256" key="7">
    <source>
        <dbReference type="ARBA" id="ARBA00047899"/>
    </source>
</evidence>
<keyword evidence="2" id="KW-0723">Serine/threonine-protein kinase</keyword>
<dbReference type="SUPFAM" id="SSF54184">
    <property type="entry name" value="Penicillin-binding protein 2x (pbp-2x), c-terminal domain"/>
    <property type="match status" value="1"/>
</dbReference>
<dbReference type="PROSITE" id="PS50011">
    <property type="entry name" value="PROTEIN_KINASE_DOM"/>
    <property type="match status" value="1"/>
</dbReference>
<dbReference type="CDD" id="cd06577">
    <property type="entry name" value="PASTA_pknB"/>
    <property type="match status" value="3"/>
</dbReference>
<keyword evidence="10" id="KW-0472">Membrane</keyword>
<dbReference type="GO" id="GO:0016301">
    <property type="term" value="F:kinase activity"/>
    <property type="evidence" value="ECO:0007669"/>
    <property type="project" value="UniProtKB-KW"/>
</dbReference>
<feature type="domain" description="PASTA" evidence="12">
    <location>
        <begin position="583"/>
        <end position="652"/>
    </location>
</feature>
<dbReference type="PROSITE" id="PS00108">
    <property type="entry name" value="PROTEIN_KINASE_ST"/>
    <property type="match status" value="1"/>
</dbReference>
<evidence type="ECO:0000256" key="3">
    <source>
        <dbReference type="ARBA" id="ARBA00022679"/>
    </source>
</evidence>
<dbReference type="InterPro" id="IPR008271">
    <property type="entry name" value="Ser/Thr_kinase_AS"/>
</dbReference>
<keyword evidence="6" id="KW-0067">ATP-binding</keyword>
<feature type="region of interest" description="Disordered" evidence="9">
    <location>
        <begin position="367"/>
        <end position="419"/>
    </location>
</feature>
<accession>A0ABP7A6X5</accession>
<evidence type="ECO:0000313" key="13">
    <source>
        <dbReference type="EMBL" id="GAA3626207.1"/>
    </source>
</evidence>
<name>A0ABP7A6X5_9ACTN</name>
<protein>
    <recommendedName>
        <fullName evidence="1">non-specific serine/threonine protein kinase</fullName>
        <ecNumber evidence="1">2.7.11.1</ecNumber>
    </recommendedName>
</protein>
<dbReference type="InterPro" id="IPR011009">
    <property type="entry name" value="Kinase-like_dom_sf"/>
</dbReference>
<evidence type="ECO:0000259" key="12">
    <source>
        <dbReference type="PROSITE" id="PS51178"/>
    </source>
</evidence>
<keyword evidence="5 13" id="KW-0418">Kinase</keyword>
<keyword evidence="10" id="KW-1133">Transmembrane helix</keyword>
<dbReference type="Gene3D" id="3.30.200.20">
    <property type="entry name" value="Phosphorylase Kinase, domain 1"/>
    <property type="match status" value="1"/>
</dbReference>
<dbReference type="EMBL" id="BAAAZO010000009">
    <property type="protein sequence ID" value="GAA3626207.1"/>
    <property type="molecule type" value="Genomic_DNA"/>
</dbReference>
<dbReference type="Pfam" id="PF00069">
    <property type="entry name" value="Pkinase"/>
    <property type="match status" value="1"/>
</dbReference>
<dbReference type="PROSITE" id="PS51178">
    <property type="entry name" value="PASTA"/>
    <property type="match status" value="4"/>
</dbReference>
<gene>
    <name evidence="13" type="ORF">GCM10022223_49320</name>
</gene>
<evidence type="ECO:0000256" key="1">
    <source>
        <dbReference type="ARBA" id="ARBA00012513"/>
    </source>
</evidence>
<evidence type="ECO:0000256" key="5">
    <source>
        <dbReference type="ARBA" id="ARBA00022777"/>
    </source>
</evidence>
<evidence type="ECO:0000259" key="11">
    <source>
        <dbReference type="PROSITE" id="PS50011"/>
    </source>
</evidence>
<evidence type="ECO:0000256" key="10">
    <source>
        <dbReference type="SAM" id="Phobius"/>
    </source>
</evidence>
<dbReference type="Gene3D" id="1.10.510.10">
    <property type="entry name" value="Transferase(Phosphotransferase) domain 1"/>
    <property type="match status" value="1"/>
</dbReference>
<dbReference type="Proteomes" id="UP001501074">
    <property type="component" value="Unassembled WGS sequence"/>
</dbReference>
<dbReference type="SMART" id="SM00220">
    <property type="entry name" value="S_TKc"/>
    <property type="match status" value="1"/>
</dbReference>
<proteinExistence type="predicted"/>
<comment type="catalytic activity">
    <reaction evidence="8">
        <text>L-seryl-[protein] + ATP = O-phospho-L-seryl-[protein] + ADP + H(+)</text>
        <dbReference type="Rhea" id="RHEA:17989"/>
        <dbReference type="Rhea" id="RHEA-COMP:9863"/>
        <dbReference type="Rhea" id="RHEA-COMP:11604"/>
        <dbReference type="ChEBI" id="CHEBI:15378"/>
        <dbReference type="ChEBI" id="CHEBI:29999"/>
        <dbReference type="ChEBI" id="CHEBI:30616"/>
        <dbReference type="ChEBI" id="CHEBI:83421"/>
        <dbReference type="ChEBI" id="CHEBI:456216"/>
        <dbReference type="EC" id="2.7.11.1"/>
    </reaction>
</comment>
<dbReference type="SMART" id="SM00740">
    <property type="entry name" value="PASTA"/>
    <property type="match status" value="4"/>
</dbReference>
<dbReference type="Gene3D" id="3.30.10.20">
    <property type="match status" value="4"/>
</dbReference>
<organism evidence="13 14">
    <name type="scientific">Kineosporia mesophila</name>
    <dbReference type="NCBI Taxonomy" id="566012"/>
    <lineage>
        <taxon>Bacteria</taxon>
        <taxon>Bacillati</taxon>
        <taxon>Actinomycetota</taxon>
        <taxon>Actinomycetes</taxon>
        <taxon>Kineosporiales</taxon>
        <taxon>Kineosporiaceae</taxon>
        <taxon>Kineosporia</taxon>
    </lineage>
</organism>
<feature type="compositionally biased region" description="Polar residues" evidence="9">
    <location>
        <begin position="338"/>
        <end position="351"/>
    </location>
</feature>
<dbReference type="Pfam" id="PF03793">
    <property type="entry name" value="PASTA"/>
    <property type="match status" value="4"/>
</dbReference>
<dbReference type="SUPFAM" id="SSF56112">
    <property type="entry name" value="Protein kinase-like (PK-like)"/>
    <property type="match status" value="1"/>
</dbReference>
<feature type="region of interest" description="Disordered" evidence="9">
    <location>
        <begin position="330"/>
        <end position="353"/>
    </location>
</feature>
<feature type="transmembrane region" description="Helical" evidence="10">
    <location>
        <begin position="423"/>
        <end position="444"/>
    </location>
</feature>
<comment type="caution">
    <text evidence="13">The sequence shown here is derived from an EMBL/GenBank/DDBJ whole genome shotgun (WGS) entry which is preliminary data.</text>
</comment>
<evidence type="ECO:0000256" key="2">
    <source>
        <dbReference type="ARBA" id="ARBA00022527"/>
    </source>
</evidence>
<dbReference type="InterPro" id="IPR000719">
    <property type="entry name" value="Prot_kinase_dom"/>
</dbReference>
<feature type="domain" description="PASTA" evidence="12">
    <location>
        <begin position="515"/>
        <end position="582"/>
    </location>
</feature>
<sequence length="712" mass="75356">MTLQDPLVGRLVDGRYLVRSRIARGGMATVYLAVDRRLDREVALKVMHENLADDPEFVSRFVREARSAARLSHPNVVGVFDQGTDETSGVLYLAMEYLPGRTLRDVLSARGALTPRESVSVLEPVLAALGAAHRAGIVHRDVKPENVILTDDGRIKVADFGLAAAVTAPIATAATDELLGTVAYLSPELVAHGHADARADVYAAGIILFELLTGRQPFTGDDPLQVAYRHVYERVPTPTSIAPNLTGAFDPLVLKLTDTNPDVRPPTADAALTELRMTRASVPAELLDVRAADADELRGPTTDIDDVTQEFGSAMSGAAAANQTAVYSRSEHPEFGSSGPTRVISPNSSELTVRPGADDQATALYQPVPGAAPAPAQGPQPTRALSRRQERGMTREPMLPRLRVHEDEEAPPGDFGGDRRRTAITAAVGLLIVLALVLTGVWWFSGGPGSYVRVPAVAGLLQADAQRVVVVQGLTAEVNEEFSSDVTNGMVISSTPAGGDKVKKNGTVTLIVSKGPEMTTVPNVKGKTLDKATEAIEGAGLKVGTTTEKFSAKVEKGKVIASAPTAGNKVTPGREVKLVISKGIEPVALDNVVNQNFDQAKALLESKGLVVEQVEQDYVQGGPNPGTVTQQEPAATGQQVAKGSTVKLYTVKQPAQVEVPNVVGQDINQAQATLQGLGFQVEHQGFGFSNTVREQSVTGPADVGSKVILKTW</sequence>
<dbReference type="RefSeq" id="WP_231484841.1">
    <property type="nucleotide sequence ID" value="NZ_BAAAZO010000009.1"/>
</dbReference>
<evidence type="ECO:0000256" key="4">
    <source>
        <dbReference type="ARBA" id="ARBA00022741"/>
    </source>
</evidence>
<keyword evidence="3" id="KW-0808">Transferase</keyword>
<dbReference type="EC" id="2.7.11.1" evidence="1"/>
<keyword evidence="10" id="KW-0812">Transmembrane</keyword>